<reference evidence="5 6" key="1">
    <citation type="submission" date="2020-08" db="EMBL/GenBank/DDBJ databases">
        <title>Genomic Encyclopedia of Type Strains, Phase III (KMG-III): the genomes of soil and plant-associated and newly described type strains.</title>
        <authorList>
            <person name="Whitman W."/>
        </authorList>
    </citation>
    <scope>NUCLEOTIDE SEQUENCE [LARGE SCALE GENOMIC DNA]</scope>
    <source>
        <strain evidence="5 6">CECT 8840</strain>
    </source>
</reference>
<dbReference type="InterPro" id="IPR002018">
    <property type="entry name" value="CarbesteraseB"/>
</dbReference>
<name>A0A7W7QV96_9ACTN</name>
<dbReference type="InterPro" id="IPR019826">
    <property type="entry name" value="Carboxylesterase_B_AS"/>
</dbReference>
<dbReference type="GO" id="GO:0016787">
    <property type="term" value="F:hydrolase activity"/>
    <property type="evidence" value="ECO:0007669"/>
    <property type="project" value="UniProtKB-KW"/>
</dbReference>
<protein>
    <recommendedName>
        <fullName evidence="3">Carboxylic ester hydrolase</fullName>
        <ecNumber evidence="3">3.1.1.-</ecNumber>
    </recommendedName>
</protein>
<dbReference type="AlphaFoldDB" id="A0A7W7QV96"/>
<dbReference type="PROSITE" id="PS00122">
    <property type="entry name" value="CARBOXYLESTERASE_B_1"/>
    <property type="match status" value="1"/>
</dbReference>
<evidence type="ECO:0000259" key="4">
    <source>
        <dbReference type="Pfam" id="PF00135"/>
    </source>
</evidence>
<evidence type="ECO:0000313" key="6">
    <source>
        <dbReference type="Proteomes" id="UP000552644"/>
    </source>
</evidence>
<evidence type="ECO:0000256" key="1">
    <source>
        <dbReference type="ARBA" id="ARBA00005964"/>
    </source>
</evidence>
<sequence length="441" mass="46690">MIVDTASGLVRGRIFGDISAFLGIPYAVAERFARPRPAPAWPGVLDATAPGPAAPQTPSRLERVMGPMAPLEQAEDCLSLNVWAPRDARSLPVLVFLHGGGYSSGSGGLPWYGGAHLAGHGDIVVVTVNYRLGALGFLCLPGVSEGNLGLRDKVEALRWVRENIAAFGGDPGAVTVAGQSGGAFSTLCLLSGNAADGLFTRAILQSAPLGMAPRTPERAAEIGALLLEELGSRDPREAPVADLLAAQTRVALRAGRPLDPEPPFHLVADGELVAADPVTTVAENGTKGVSLVIGTTRDETEAFYALDDRVAALGPEHLAALAQERFGDPSRAEGRTASELVTEHMFDEPTRRLTGALADPVWVYRFDWHPEGSPYGACHCLELPFLLGDPQAWRDAPMLAGQPPPEALATKVRTAWTDFVRHGDPGWAPYPTVHHFVGEEV</sequence>
<organism evidence="5 6">
    <name type="scientific">Streptosporangium saharense</name>
    <dbReference type="NCBI Taxonomy" id="1706840"/>
    <lineage>
        <taxon>Bacteria</taxon>
        <taxon>Bacillati</taxon>
        <taxon>Actinomycetota</taxon>
        <taxon>Actinomycetes</taxon>
        <taxon>Streptosporangiales</taxon>
        <taxon>Streptosporangiaceae</taxon>
        <taxon>Streptosporangium</taxon>
    </lineage>
</organism>
<dbReference type="Proteomes" id="UP000552644">
    <property type="component" value="Unassembled WGS sequence"/>
</dbReference>
<dbReference type="PANTHER" id="PTHR11559">
    <property type="entry name" value="CARBOXYLESTERASE"/>
    <property type="match status" value="1"/>
</dbReference>
<dbReference type="RefSeq" id="WP_184724545.1">
    <property type="nucleotide sequence ID" value="NZ_JACHJP010000013.1"/>
</dbReference>
<keyword evidence="6" id="KW-1185">Reference proteome</keyword>
<feature type="domain" description="Carboxylesterase type B" evidence="4">
    <location>
        <begin position="2"/>
        <end position="425"/>
    </location>
</feature>
<dbReference type="EMBL" id="JACHJP010000013">
    <property type="protein sequence ID" value="MBB4920418.1"/>
    <property type="molecule type" value="Genomic_DNA"/>
</dbReference>
<dbReference type="InterPro" id="IPR050309">
    <property type="entry name" value="Type-B_Carboxylest/Lipase"/>
</dbReference>
<dbReference type="Gene3D" id="3.40.50.1820">
    <property type="entry name" value="alpha/beta hydrolase"/>
    <property type="match status" value="1"/>
</dbReference>
<accession>A0A7W7QV96</accession>
<gene>
    <name evidence="5" type="ORF">FHS44_007567</name>
</gene>
<keyword evidence="2 3" id="KW-0378">Hydrolase</keyword>
<evidence type="ECO:0000256" key="3">
    <source>
        <dbReference type="RuleBase" id="RU361235"/>
    </source>
</evidence>
<comment type="similarity">
    <text evidence="1 3">Belongs to the type-B carboxylesterase/lipase family.</text>
</comment>
<evidence type="ECO:0000256" key="2">
    <source>
        <dbReference type="ARBA" id="ARBA00022801"/>
    </source>
</evidence>
<evidence type="ECO:0000313" key="5">
    <source>
        <dbReference type="EMBL" id="MBB4920418.1"/>
    </source>
</evidence>
<dbReference type="EC" id="3.1.1.-" evidence="3"/>
<dbReference type="Pfam" id="PF00135">
    <property type="entry name" value="COesterase"/>
    <property type="match status" value="1"/>
</dbReference>
<comment type="caution">
    <text evidence="5">The sequence shown here is derived from an EMBL/GenBank/DDBJ whole genome shotgun (WGS) entry which is preliminary data.</text>
</comment>
<dbReference type="SUPFAM" id="SSF53474">
    <property type="entry name" value="alpha/beta-Hydrolases"/>
    <property type="match status" value="1"/>
</dbReference>
<proteinExistence type="inferred from homology"/>
<dbReference type="InterPro" id="IPR029058">
    <property type="entry name" value="AB_hydrolase_fold"/>
</dbReference>